<feature type="transmembrane region" description="Helical" evidence="13">
    <location>
        <begin position="184"/>
        <end position="210"/>
    </location>
</feature>
<comment type="subcellular location">
    <subcellularLocation>
        <location evidence="1">Cell membrane</location>
        <topology evidence="1">Multi-pass membrane protein</topology>
    </subcellularLocation>
</comment>
<feature type="region of interest" description="Disordered" evidence="12">
    <location>
        <begin position="500"/>
        <end position="544"/>
    </location>
</feature>
<dbReference type="PANTHER" id="PTHR42985:SF40">
    <property type="entry name" value="LD47995P-RELATED"/>
    <property type="match status" value="1"/>
</dbReference>
<dbReference type="Pfam" id="PF00474">
    <property type="entry name" value="SSF"/>
    <property type="match status" value="1"/>
</dbReference>
<evidence type="ECO:0000256" key="13">
    <source>
        <dbReference type="SAM" id="Phobius"/>
    </source>
</evidence>
<feature type="transmembrane region" description="Helical" evidence="13">
    <location>
        <begin position="297"/>
        <end position="317"/>
    </location>
</feature>
<sequence length="544" mass="58814">MAVTMNRFHWADYVVTVGMLLISLGIGFFFAVFRGGQKTKVEYLLGSRQMSMLPVCLSLFVTFQSAISLIGTPADTYNTGTMTMFINFGLGFAYVVGYFTVVPGIIDVGGFGKLFEIASEGGRLDFDEISPDPRVRHTYWGALIGACIMWQVNCFSQSSVQRIGAMQTLKDAKRAFLLNLPLQILYGTTLALTGIVLYAYVITMMPYFVIQVLSNLPGMAGIYMSMLFSGALSTVSSGINALAANTVEDLLARPLRGVKDTTVTIVAKIAVVIYGCLAIGLAYLMKSLQGPVTQMGATAFGAVGGPMVGMFLLGGAFPWGNKYGAICGGVVGLVVNLWIAVGSRLYGQPIVSLAPGPTDNCFNISDSANTFLNYPHLTSDLPGSVLNVTSWTAGVVGDSMDFTMTGVETTTLGLAGNESSGSHVTDDRPFSVYDISYLWIGAIGHTDPESVDPKLIFPFCRKLYRMPDPVYSPEDTSHYIAMKNYREAWEKFKKRSVQVEVPEDGNGYPVQTGRAKRSGHKNSASNAPVTEQMTFLRQDSVDSD</sequence>
<keyword evidence="6 13" id="KW-1133">Transmembrane helix</keyword>
<evidence type="ECO:0000256" key="5">
    <source>
        <dbReference type="ARBA" id="ARBA00022692"/>
    </source>
</evidence>
<dbReference type="InterPro" id="IPR001734">
    <property type="entry name" value="Na/solute_symporter"/>
</dbReference>
<dbReference type="PANTHER" id="PTHR42985">
    <property type="entry name" value="SODIUM-COUPLED MONOCARBOXYLATE TRANSPORTER"/>
    <property type="match status" value="1"/>
</dbReference>
<feature type="transmembrane region" description="Helical" evidence="13">
    <location>
        <begin position="12"/>
        <end position="32"/>
    </location>
</feature>
<dbReference type="EMBL" id="JACVVK020000001">
    <property type="protein sequence ID" value="KAK7508625.1"/>
    <property type="molecule type" value="Genomic_DNA"/>
</dbReference>
<dbReference type="PROSITE" id="PS50283">
    <property type="entry name" value="NA_SOLUT_SYMP_3"/>
    <property type="match status" value="2"/>
</dbReference>
<evidence type="ECO:0000256" key="12">
    <source>
        <dbReference type="SAM" id="MobiDB-lite"/>
    </source>
</evidence>
<feature type="transmembrane region" description="Helical" evidence="13">
    <location>
        <begin position="222"/>
        <end position="243"/>
    </location>
</feature>
<name>A0ABD0M9N8_9CAEN</name>
<gene>
    <name evidence="14" type="ORF">BaRGS_00000191</name>
</gene>
<evidence type="ECO:0000256" key="7">
    <source>
        <dbReference type="ARBA" id="ARBA00023053"/>
    </source>
</evidence>
<dbReference type="InterPro" id="IPR051163">
    <property type="entry name" value="Sodium:Solute_Symporter_SSF"/>
</dbReference>
<keyword evidence="7" id="KW-0915">Sodium</keyword>
<dbReference type="Gene3D" id="1.20.1730.10">
    <property type="entry name" value="Sodium/glucose cotransporter"/>
    <property type="match status" value="1"/>
</dbReference>
<dbReference type="Proteomes" id="UP001519460">
    <property type="component" value="Unassembled WGS sequence"/>
</dbReference>
<reference evidence="14 15" key="1">
    <citation type="journal article" date="2023" name="Sci. Data">
        <title>Genome assembly of the Korean intertidal mud-creeper Batillaria attramentaria.</title>
        <authorList>
            <person name="Patra A.K."/>
            <person name="Ho P.T."/>
            <person name="Jun S."/>
            <person name="Lee S.J."/>
            <person name="Kim Y."/>
            <person name="Won Y.J."/>
        </authorList>
    </citation>
    <scope>NUCLEOTIDE SEQUENCE [LARGE SCALE GENOMIC DNA]</scope>
    <source>
        <strain evidence="14">Wonlab-2016</strain>
    </source>
</reference>
<evidence type="ECO:0000256" key="9">
    <source>
        <dbReference type="ARBA" id="ARBA00023136"/>
    </source>
</evidence>
<dbReference type="GO" id="GO:0022857">
    <property type="term" value="F:transmembrane transporter activity"/>
    <property type="evidence" value="ECO:0007669"/>
    <property type="project" value="UniProtKB-ARBA"/>
</dbReference>
<proteinExistence type="inferred from homology"/>
<keyword evidence="8" id="KW-0406">Ion transport</keyword>
<evidence type="ECO:0000256" key="4">
    <source>
        <dbReference type="ARBA" id="ARBA00022475"/>
    </source>
</evidence>
<feature type="transmembrane region" description="Helical" evidence="13">
    <location>
        <begin position="323"/>
        <end position="341"/>
    </location>
</feature>
<protein>
    <recommendedName>
        <fullName evidence="16">Sodium/solute symporter</fullName>
    </recommendedName>
</protein>
<evidence type="ECO:0000256" key="1">
    <source>
        <dbReference type="ARBA" id="ARBA00004651"/>
    </source>
</evidence>
<keyword evidence="3" id="KW-0813">Transport</keyword>
<evidence type="ECO:0000256" key="11">
    <source>
        <dbReference type="RuleBase" id="RU362091"/>
    </source>
</evidence>
<evidence type="ECO:0000256" key="3">
    <source>
        <dbReference type="ARBA" id="ARBA00022448"/>
    </source>
</evidence>
<keyword evidence="15" id="KW-1185">Reference proteome</keyword>
<keyword evidence="10" id="KW-0739">Sodium transport</keyword>
<comment type="similarity">
    <text evidence="2 11">Belongs to the sodium:solute symporter (SSF) (TC 2.A.21) family.</text>
</comment>
<dbReference type="GO" id="GO:0006814">
    <property type="term" value="P:sodium ion transport"/>
    <property type="evidence" value="ECO:0007669"/>
    <property type="project" value="UniProtKB-KW"/>
</dbReference>
<organism evidence="14 15">
    <name type="scientific">Batillaria attramentaria</name>
    <dbReference type="NCBI Taxonomy" id="370345"/>
    <lineage>
        <taxon>Eukaryota</taxon>
        <taxon>Metazoa</taxon>
        <taxon>Spiralia</taxon>
        <taxon>Lophotrochozoa</taxon>
        <taxon>Mollusca</taxon>
        <taxon>Gastropoda</taxon>
        <taxon>Caenogastropoda</taxon>
        <taxon>Sorbeoconcha</taxon>
        <taxon>Cerithioidea</taxon>
        <taxon>Batillariidae</taxon>
        <taxon>Batillaria</taxon>
    </lineage>
</organism>
<comment type="caution">
    <text evidence="14">The sequence shown here is derived from an EMBL/GenBank/DDBJ whole genome shotgun (WGS) entry which is preliminary data.</text>
</comment>
<evidence type="ECO:0008006" key="16">
    <source>
        <dbReference type="Google" id="ProtNLM"/>
    </source>
</evidence>
<evidence type="ECO:0000256" key="6">
    <source>
        <dbReference type="ARBA" id="ARBA00022989"/>
    </source>
</evidence>
<feature type="compositionally biased region" description="Polar residues" evidence="12">
    <location>
        <begin position="521"/>
        <end position="537"/>
    </location>
</feature>
<feature type="transmembrane region" description="Helical" evidence="13">
    <location>
        <begin position="52"/>
        <end position="72"/>
    </location>
</feature>
<keyword evidence="9 13" id="KW-0472">Membrane</keyword>
<accession>A0ABD0M9N8</accession>
<dbReference type="AlphaFoldDB" id="A0ABD0M9N8"/>
<dbReference type="GO" id="GO:0005886">
    <property type="term" value="C:plasma membrane"/>
    <property type="evidence" value="ECO:0007669"/>
    <property type="project" value="UniProtKB-SubCell"/>
</dbReference>
<evidence type="ECO:0000313" key="14">
    <source>
        <dbReference type="EMBL" id="KAK7508625.1"/>
    </source>
</evidence>
<keyword evidence="5 13" id="KW-0812">Transmembrane</keyword>
<evidence type="ECO:0000256" key="10">
    <source>
        <dbReference type="ARBA" id="ARBA00023201"/>
    </source>
</evidence>
<evidence type="ECO:0000256" key="2">
    <source>
        <dbReference type="ARBA" id="ARBA00006434"/>
    </source>
</evidence>
<dbReference type="InterPro" id="IPR038377">
    <property type="entry name" value="Na/Glc_symporter_sf"/>
</dbReference>
<evidence type="ECO:0000313" key="15">
    <source>
        <dbReference type="Proteomes" id="UP001519460"/>
    </source>
</evidence>
<evidence type="ECO:0000256" key="8">
    <source>
        <dbReference type="ARBA" id="ARBA00023065"/>
    </source>
</evidence>
<keyword evidence="4" id="KW-1003">Cell membrane</keyword>
<feature type="transmembrane region" description="Helical" evidence="13">
    <location>
        <begin position="263"/>
        <end position="285"/>
    </location>
</feature>
<feature type="transmembrane region" description="Helical" evidence="13">
    <location>
        <begin position="84"/>
        <end position="106"/>
    </location>
</feature>